<sequence length="156" mass="17685">MPLLEELRVHACKLRWIPPGLTSHATSLRELKMAKKLSIIRCPKLEALEGVPALLNLRLVYFHMETLPEYLRDVNPGRLELDCSLGLLTSVATVNTGLEWGKISHIQQVKAYAKDGDKRKGLYLLYKGDPNNIERNVRQYPDSEGKLTASYSLQQN</sequence>
<protein>
    <submittedName>
        <fullName evidence="1">Uncharacterized protein</fullName>
    </submittedName>
</protein>
<name>A0A1E5VDB1_9POAL</name>
<evidence type="ECO:0000313" key="1">
    <source>
        <dbReference type="EMBL" id="OEL23138.1"/>
    </source>
</evidence>
<keyword evidence="2" id="KW-1185">Reference proteome</keyword>
<dbReference type="OrthoDB" id="671427at2759"/>
<proteinExistence type="predicted"/>
<comment type="caution">
    <text evidence="1">The sequence shown here is derived from an EMBL/GenBank/DDBJ whole genome shotgun (WGS) entry which is preliminary data.</text>
</comment>
<dbReference type="AlphaFoldDB" id="A0A1E5VDB1"/>
<dbReference type="EMBL" id="LWDX02043356">
    <property type="protein sequence ID" value="OEL23138.1"/>
    <property type="molecule type" value="Genomic_DNA"/>
</dbReference>
<reference evidence="1 2" key="1">
    <citation type="submission" date="2016-09" db="EMBL/GenBank/DDBJ databases">
        <title>The draft genome of Dichanthelium oligosanthes: A C3 panicoid grass species.</title>
        <authorList>
            <person name="Studer A.J."/>
            <person name="Schnable J.C."/>
            <person name="Brutnell T.P."/>
        </authorList>
    </citation>
    <scope>NUCLEOTIDE SEQUENCE [LARGE SCALE GENOMIC DNA]</scope>
    <source>
        <strain evidence="2">cv. Kellogg 1175</strain>
        <tissue evidence="1">Leaf</tissue>
    </source>
</reference>
<dbReference type="Proteomes" id="UP000095767">
    <property type="component" value="Unassembled WGS sequence"/>
</dbReference>
<accession>A0A1E5VDB1</accession>
<gene>
    <name evidence="1" type="ORF">BAE44_0015843</name>
</gene>
<evidence type="ECO:0000313" key="2">
    <source>
        <dbReference type="Proteomes" id="UP000095767"/>
    </source>
</evidence>
<organism evidence="1 2">
    <name type="scientific">Dichanthelium oligosanthes</name>
    <dbReference type="NCBI Taxonomy" id="888268"/>
    <lineage>
        <taxon>Eukaryota</taxon>
        <taxon>Viridiplantae</taxon>
        <taxon>Streptophyta</taxon>
        <taxon>Embryophyta</taxon>
        <taxon>Tracheophyta</taxon>
        <taxon>Spermatophyta</taxon>
        <taxon>Magnoliopsida</taxon>
        <taxon>Liliopsida</taxon>
        <taxon>Poales</taxon>
        <taxon>Poaceae</taxon>
        <taxon>PACMAD clade</taxon>
        <taxon>Panicoideae</taxon>
        <taxon>Panicodae</taxon>
        <taxon>Paniceae</taxon>
        <taxon>Dichantheliinae</taxon>
        <taxon>Dichanthelium</taxon>
    </lineage>
</organism>
<dbReference type="SUPFAM" id="SSF52058">
    <property type="entry name" value="L domain-like"/>
    <property type="match status" value="1"/>
</dbReference>